<evidence type="ECO:0000313" key="9">
    <source>
        <dbReference type="EnsemblPlants" id="LPERR02G05470.1"/>
    </source>
</evidence>
<dbReference type="GO" id="GO:0008270">
    <property type="term" value="F:zinc ion binding"/>
    <property type="evidence" value="ECO:0007669"/>
    <property type="project" value="UniProtKB-KW"/>
</dbReference>
<keyword evidence="10" id="KW-1185">Reference proteome</keyword>
<dbReference type="PANTHER" id="PTHR47287:SF15">
    <property type="entry name" value="ZINC FINGER PROTEIN 3-LIKE"/>
    <property type="match status" value="1"/>
</dbReference>
<dbReference type="InterPro" id="IPR044246">
    <property type="entry name" value="ZFP3-like"/>
</dbReference>
<accession>A0A0D9VD06</accession>
<evidence type="ECO:0000256" key="3">
    <source>
        <dbReference type="ARBA" id="ARBA00022771"/>
    </source>
</evidence>
<feature type="compositionally biased region" description="Pro residues" evidence="7">
    <location>
        <begin position="51"/>
        <end position="64"/>
    </location>
</feature>
<dbReference type="Proteomes" id="UP000032180">
    <property type="component" value="Chromosome 2"/>
</dbReference>
<evidence type="ECO:0000256" key="1">
    <source>
        <dbReference type="ARBA" id="ARBA00004123"/>
    </source>
</evidence>
<reference evidence="10" key="2">
    <citation type="submission" date="2013-12" db="EMBL/GenBank/DDBJ databases">
        <authorList>
            <person name="Yu Y."/>
            <person name="Lee S."/>
            <person name="de Baynast K."/>
            <person name="Wissotski M."/>
            <person name="Liu L."/>
            <person name="Talag J."/>
            <person name="Goicoechea J."/>
            <person name="Angelova A."/>
            <person name="Jetty R."/>
            <person name="Kudrna D."/>
            <person name="Golser W."/>
            <person name="Rivera L."/>
            <person name="Zhang J."/>
            <person name="Wing R."/>
        </authorList>
    </citation>
    <scope>NUCLEOTIDE SEQUENCE</scope>
</reference>
<dbReference type="eggNOG" id="ENOG502R637">
    <property type="taxonomic scope" value="Eukaryota"/>
</dbReference>
<keyword evidence="2" id="KW-0479">Metal-binding</keyword>
<evidence type="ECO:0000256" key="7">
    <source>
        <dbReference type="SAM" id="MobiDB-lite"/>
    </source>
</evidence>
<feature type="domain" description="C2H2-type" evidence="8">
    <location>
        <begin position="84"/>
        <end position="111"/>
    </location>
</feature>
<evidence type="ECO:0000313" key="10">
    <source>
        <dbReference type="Proteomes" id="UP000032180"/>
    </source>
</evidence>
<evidence type="ECO:0000256" key="2">
    <source>
        <dbReference type="ARBA" id="ARBA00022723"/>
    </source>
</evidence>
<sequence>MEGLSNSAGGVRRDVTFVAAAGDRMAAAAAALRLVELDLIGTFGAASATPPAPPRLIIVSPPPPAKEEGDDGDGDGDGEPRQLFACHYCRREFYSSQALGGHQNAHKRERTLARRHAAAAGDEHASPASFAIHGAGAFVSASQPAWTAASRVLDGERLLNYGGKVDWPRGGGDQKRQIDLTLKL</sequence>
<reference evidence="9" key="3">
    <citation type="submission" date="2015-04" db="UniProtKB">
        <authorList>
            <consortium name="EnsemblPlants"/>
        </authorList>
    </citation>
    <scope>IDENTIFICATION</scope>
</reference>
<organism evidence="9 10">
    <name type="scientific">Leersia perrieri</name>
    <dbReference type="NCBI Taxonomy" id="77586"/>
    <lineage>
        <taxon>Eukaryota</taxon>
        <taxon>Viridiplantae</taxon>
        <taxon>Streptophyta</taxon>
        <taxon>Embryophyta</taxon>
        <taxon>Tracheophyta</taxon>
        <taxon>Spermatophyta</taxon>
        <taxon>Magnoliopsida</taxon>
        <taxon>Liliopsida</taxon>
        <taxon>Poales</taxon>
        <taxon>Poaceae</taxon>
        <taxon>BOP clade</taxon>
        <taxon>Oryzoideae</taxon>
        <taxon>Oryzeae</taxon>
        <taxon>Oryzinae</taxon>
        <taxon>Leersia</taxon>
    </lineage>
</organism>
<dbReference type="SUPFAM" id="SSF57667">
    <property type="entry name" value="beta-beta-alpha zinc fingers"/>
    <property type="match status" value="1"/>
</dbReference>
<evidence type="ECO:0000256" key="4">
    <source>
        <dbReference type="ARBA" id="ARBA00022833"/>
    </source>
</evidence>
<dbReference type="HOGENOM" id="CLU_119247_1_0_1"/>
<feature type="compositionally biased region" description="Acidic residues" evidence="7">
    <location>
        <begin position="68"/>
        <end position="77"/>
    </location>
</feature>
<dbReference type="GO" id="GO:0009788">
    <property type="term" value="P:negative regulation of abscisic acid-activated signaling pathway"/>
    <property type="evidence" value="ECO:0007669"/>
    <property type="project" value="InterPro"/>
</dbReference>
<evidence type="ECO:0000256" key="6">
    <source>
        <dbReference type="PROSITE-ProRule" id="PRU00042"/>
    </source>
</evidence>
<dbReference type="PROSITE" id="PS50157">
    <property type="entry name" value="ZINC_FINGER_C2H2_2"/>
    <property type="match status" value="1"/>
</dbReference>
<keyword evidence="4" id="KW-0862">Zinc</keyword>
<name>A0A0D9VD06_9ORYZ</name>
<dbReference type="GO" id="GO:0005634">
    <property type="term" value="C:nucleus"/>
    <property type="evidence" value="ECO:0007669"/>
    <property type="project" value="UniProtKB-SubCell"/>
</dbReference>
<dbReference type="InterPro" id="IPR036236">
    <property type="entry name" value="Znf_C2H2_sf"/>
</dbReference>
<dbReference type="EnsemblPlants" id="LPERR02G05470.1">
    <property type="protein sequence ID" value="LPERR02G05470.1"/>
    <property type="gene ID" value="LPERR02G05470"/>
</dbReference>
<reference evidence="9 10" key="1">
    <citation type="submission" date="2012-08" db="EMBL/GenBank/DDBJ databases">
        <title>Oryza genome evolution.</title>
        <authorList>
            <person name="Wing R.A."/>
        </authorList>
    </citation>
    <scope>NUCLEOTIDE SEQUENCE</scope>
</reference>
<evidence type="ECO:0000259" key="8">
    <source>
        <dbReference type="PROSITE" id="PS50157"/>
    </source>
</evidence>
<proteinExistence type="predicted"/>
<dbReference type="STRING" id="77586.A0A0D9VD06"/>
<feature type="region of interest" description="Disordered" evidence="7">
    <location>
        <begin position="51"/>
        <end position="81"/>
    </location>
</feature>
<dbReference type="AlphaFoldDB" id="A0A0D9VD06"/>
<dbReference type="InterPro" id="IPR013087">
    <property type="entry name" value="Znf_C2H2_type"/>
</dbReference>
<protein>
    <recommendedName>
        <fullName evidence="8">C2H2-type domain-containing protein</fullName>
    </recommendedName>
</protein>
<dbReference type="PROSITE" id="PS00028">
    <property type="entry name" value="ZINC_FINGER_C2H2_1"/>
    <property type="match status" value="1"/>
</dbReference>
<keyword evidence="3 6" id="KW-0863">Zinc-finger</keyword>
<evidence type="ECO:0000256" key="5">
    <source>
        <dbReference type="ARBA" id="ARBA00023242"/>
    </source>
</evidence>
<dbReference type="PANTHER" id="PTHR47287">
    <property type="entry name" value="C2H2 AND C2HC ZINC FINGERS SUPERFAMILY PROTEIN"/>
    <property type="match status" value="1"/>
</dbReference>
<comment type="subcellular location">
    <subcellularLocation>
        <location evidence="1">Nucleus</location>
    </subcellularLocation>
</comment>
<keyword evidence="5" id="KW-0539">Nucleus</keyword>
<dbReference type="Gramene" id="LPERR02G05470.1">
    <property type="protein sequence ID" value="LPERR02G05470.1"/>
    <property type="gene ID" value="LPERR02G05470"/>
</dbReference>